<protein>
    <recommendedName>
        <fullName evidence="3">DUF1652 domain-containing protein</fullName>
    </recommendedName>
</protein>
<dbReference type="Pfam" id="PF07865">
    <property type="entry name" value="DUF1652"/>
    <property type="match status" value="1"/>
</dbReference>
<dbReference type="Proteomes" id="UP000198827">
    <property type="component" value="Chromosome I"/>
</dbReference>
<sequence length="86" mass="9632">MISHLELRHIIESAFLPMKCICSICADNRMTVQLLDADTEKKELTVIGVDSTKLVSSHAIATLVAELKEEARMKRVTPCKTYKRAS</sequence>
<evidence type="ECO:0000313" key="1">
    <source>
        <dbReference type="EMBL" id="SDO98514.1"/>
    </source>
</evidence>
<dbReference type="AlphaFoldDB" id="A0A1H0P0N9"/>
<organism evidence="1 2">
    <name type="scientific">Pseudomonas arsenicoxydans</name>
    <dbReference type="NCBI Taxonomy" id="702115"/>
    <lineage>
        <taxon>Bacteria</taxon>
        <taxon>Pseudomonadati</taxon>
        <taxon>Pseudomonadota</taxon>
        <taxon>Gammaproteobacteria</taxon>
        <taxon>Pseudomonadales</taxon>
        <taxon>Pseudomonadaceae</taxon>
        <taxon>Pseudomonas</taxon>
    </lineage>
</organism>
<name>A0A1H0P0N9_9PSED</name>
<dbReference type="RefSeq" id="WP_090183950.1">
    <property type="nucleotide sequence ID" value="NZ_LT629705.1"/>
</dbReference>
<proteinExistence type="predicted"/>
<dbReference type="InterPro" id="IPR012448">
    <property type="entry name" value="DUF1652"/>
</dbReference>
<dbReference type="EMBL" id="LT629705">
    <property type="protein sequence ID" value="SDO98514.1"/>
    <property type="molecule type" value="Genomic_DNA"/>
</dbReference>
<reference evidence="1 2" key="1">
    <citation type="submission" date="2016-10" db="EMBL/GenBank/DDBJ databases">
        <authorList>
            <person name="de Groot N.N."/>
        </authorList>
    </citation>
    <scope>NUCLEOTIDE SEQUENCE [LARGE SCALE GENOMIC DNA]</scope>
    <source>
        <strain evidence="1 2">CECT 7543</strain>
    </source>
</reference>
<evidence type="ECO:0000313" key="2">
    <source>
        <dbReference type="Proteomes" id="UP000198827"/>
    </source>
</evidence>
<gene>
    <name evidence="1" type="ORF">SAMN04489798_4375</name>
</gene>
<evidence type="ECO:0008006" key="3">
    <source>
        <dbReference type="Google" id="ProtNLM"/>
    </source>
</evidence>
<accession>A0A1H0P0N9</accession>
<dbReference type="OrthoDB" id="6906904at2"/>